<evidence type="ECO:0000256" key="3">
    <source>
        <dbReference type="ARBA" id="ARBA00022692"/>
    </source>
</evidence>
<evidence type="ECO:0000313" key="9">
    <source>
        <dbReference type="EMBL" id="RST63704.1"/>
    </source>
</evidence>
<evidence type="ECO:0000256" key="7">
    <source>
        <dbReference type="SAM" id="MobiDB-lite"/>
    </source>
</evidence>
<keyword evidence="3 8" id="KW-0812">Transmembrane</keyword>
<reference evidence="10" key="1">
    <citation type="submission" date="2018-11" db="EMBL/GenBank/DDBJ databases">
        <title>Phylogenetic, genomic, and biogeographic characterization of a novel and ubiquitous marine invertebrate-associated Rickettsiales parasite, Candidatus Marinoinvertebrata rohwerii, gen. nov., sp. nov.</title>
        <authorList>
            <person name="Klinges J.G."/>
            <person name="Rosales S.M."/>
            <person name="Mcminds R."/>
            <person name="Shaver E.C."/>
            <person name="Shantz A."/>
            <person name="Peters E.C."/>
            <person name="Burkepile D.E."/>
            <person name="Silliman B.R."/>
            <person name="Vega Thurber R.L."/>
        </authorList>
    </citation>
    <scope>NUCLEOTIDE SEQUENCE [LARGE SCALE GENOMIC DNA]</scope>
    <source>
        <strain evidence="10">a_cerv_44</strain>
    </source>
</reference>
<name>A0A3R9Y6M6_9RICK</name>
<gene>
    <name evidence="9" type="ORF">EIC27_05375</name>
</gene>
<feature type="region of interest" description="Disordered" evidence="7">
    <location>
        <begin position="739"/>
        <end position="763"/>
    </location>
</feature>
<dbReference type="GO" id="GO:0030255">
    <property type="term" value="P:protein secretion by the type IV secretion system"/>
    <property type="evidence" value="ECO:0007669"/>
    <property type="project" value="InterPro"/>
</dbReference>
<keyword evidence="6 8" id="KW-0472">Membrane</keyword>
<accession>A0A3R9Y6M6</accession>
<evidence type="ECO:0000256" key="6">
    <source>
        <dbReference type="ARBA" id="ARBA00023136"/>
    </source>
</evidence>
<evidence type="ECO:0000256" key="5">
    <source>
        <dbReference type="ARBA" id="ARBA00022989"/>
    </source>
</evidence>
<comment type="similarity">
    <text evidence="2">Belongs to the TrbL/VirB6 family.</text>
</comment>
<protein>
    <submittedName>
        <fullName evidence="9">Type IV secretion system protein</fullName>
    </submittedName>
</protein>
<dbReference type="GO" id="GO:0005886">
    <property type="term" value="C:plasma membrane"/>
    <property type="evidence" value="ECO:0007669"/>
    <property type="project" value="UniProtKB-SubCell"/>
</dbReference>
<dbReference type="AlphaFoldDB" id="A0A3R9Y6M6"/>
<keyword evidence="5 8" id="KW-1133">Transmembrane helix</keyword>
<dbReference type="RefSeq" id="WP_126045074.1">
    <property type="nucleotide sequence ID" value="NZ_RXFM01000078.1"/>
</dbReference>
<evidence type="ECO:0000256" key="1">
    <source>
        <dbReference type="ARBA" id="ARBA00004651"/>
    </source>
</evidence>
<feature type="transmembrane region" description="Helical" evidence="8">
    <location>
        <begin position="374"/>
        <end position="400"/>
    </location>
</feature>
<evidence type="ECO:0000256" key="8">
    <source>
        <dbReference type="SAM" id="Phobius"/>
    </source>
</evidence>
<keyword evidence="10" id="KW-1185">Reference proteome</keyword>
<evidence type="ECO:0000313" key="10">
    <source>
        <dbReference type="Proteomes" id="UP000279470"/>
    </source>
</evidence>
<feature type="transmembrane region" description="Helical" evidence="8">
    <location>
        <begin position="340"/>
        <end position="362"/>
    </location>
</feature>
<dbReference type="Pfam" id="PF04610">
    <property type="entry name" value="TrbL"/>
    <property type="match status" value="1"/>
</dbReference>
<comment type="caution">
    <text evidence="9">The sequence shown here is derived from an EMBL/GenBank/DDBJ whole genome shotgun (WGS) entry which is preliminary data.</text>
</comment>
<dbReference type="Proteomes" id="UP000279470">
    <property type="component" value="Unassembled WGS sequence"/>
</dbReference>
<organism evidence="9 10">
    <name type="scientific">Candidatus Aquarickettsia rohweri</name>
    <dbReference type="NCBI Taxonomy" id="2602574"/>
    <lineage>
        <taxon>Bacteria</taxon>
        <taxon>Pseudomonadati</taxon>
        <taxon>Pseudomonadota</taxon>
        <taxon>Alphaproteobacteria</taxon>
        <taxon>Rickettsiales</taxon>
        <taxon>Candidatus Midichloriaceae</taxon>
        <taxon>Candidatus Aquarickettsia</taxon>
    </lineage>
</organism>
<dbReference type="OrthoDB" id="7164976at2"/>
<dbReference type="EMBL" id="RXFM01000078">
    <property type="protein sequence ID" value="RST63704.1"/>
    <property type="molecule type" value="Genomic_DNA"/>
</dbReference>
<feature type="transmembrane region" description="Helical" evidence="8">
    <location>
        <begin position="464"/>
        <end position="481"/>
    </location>
</feature>
<sequence length="789" mass="85205">MDNYQCNLKQCPECDFKDCPKDYTKDYCIGKQGALYECGLFGNVSYINLEKGYINGIATLYNNEEVDCRCGCENGDENSQCKDEKYITSGCKNRYSNYNCIEKGNFNVGEGKYVLQGTVDNPNFDSRQPFNLKNYDNDDAQNNSGGYKLSIDWRGCPRSNMDNIQYTIAKKDYFSPRGIKSATNSYKPLASYNNWRDVKEDIVKQGSGANKDEVGFLKINSGAISSECNNKNDCKIFLRIKLEESTDLSVEDNYKYNNTFGQYYINMSKKGEEVMCQKGGMIYKAVKGMKKILVGSDNLGTNSHLNYNIKFNKNDSSVINKSEVGAVGVIFYGFIKQAAYVIKIILALYLVFLAISYILGLVEYTTQVFIKHILKIVIVAFLISDTSWNFFGGYLVSFFIDGSIELVARYSASFLQAVSQNQETCANTIIEDPYVIFSIFNGPIGVFTMGDTWSRIWAIINKGLLGFVTAIFLILSIWYYFEAIVKATVMFMFAIIINSILIVTAPVFIVCILFEKTKQMFDSWAKNLFSYALQPVFVYTTIIILNYVVTILIYYIFNFSACSICLVRVDLGPLYNECWVSGYQSMADFHSPPDKSGAVSIYSSFASYAMTFIGGLVIYIVASGMSTFSSHISGVASWIITGAPMRHMSIGKVGDSASQYVKAKVQQAVITAATAVVAVGATAVGVAAGAGGGALAGGVGAVPGAAAGAGAGAGAAGAGGAGGAGAGGTGAAGAGGTGAVGAGGTGATTTTTANVSSNTASSNVREVIKKGADKIRDKAIDDLLKDDDE</sequence>
<feature type="transmembrane region" description="Helical" evidence="8">
    <location>
        <begin position="536"/>
        <end position="557"/>
    </location>
</feature>
<comment type="subcellular location">
    <subcellularLocation>
        <location evidence="1">Cell membrane</location>
        <topology evidence="1">Multi-pass membrane protein</topology>
    </subcellularLocation>
</comment>
<feature type="compositionally biased region" description="Polar residues" evidence="7">
    <location>
        <begin position="754"/>
        <end position="763"/>
    </location>
</feature>
<dbReference type="InterPro" id="IPR007688">
    <property type="entry name" value="Conjugal_tfr_TrbL/VirB6"/>
</dbReference>
<proteinExistence type="inferred from homology"/>
<feature type="transmembrane region" description="Helical" evidence="8">
    <location>
        <begin position="487"/>
        <end position="515"/>
    </location>
</feature>
<evidence type="ECO:0000256" key="4">
    <source>
        <dbReference type="ARBA" id="ARBA00022729"/>
    </source>
</evidence>
<keyword evidence="4" id="KW-0732">Signal</keyword>
<feature type="transmembrane region" description="Helical" evidence="8">
    <location>
        <begin position="601"/>
        <end position="622"/>
    </location>
</feature>
<evidence type="ECO:0000256" key="2">
    <source>
        <dbReference type="ARBA" id="ARBA00007802"/>
    </source>
</evidence>